<gene>
    <name evidence="1" type="primary">csn2</name>
    <name evidence="1" type="ORF">P7H27_04185</name>
</gene>
<evidence type="ECO:0000313" key="1">
    <source>
        <dbReference type="EMBL" id="MDT2758955.1"/>
    </source>
</evidence>
<protein>
    <submittedName>
        <fullName evidence="1">Type II-A CRISPR-associated protein Csn2</fullName>
    </submittedName>
</protein>
<reference evidence="1" key="1">
    <citation type="submission" date="2023-03" db="EMBL/GenBank/DDBJ databases">
        <authorList>
            <person name="Shen W."/>
            <person name="Cai J."/>
        </authorList>
    </citation>
    <scope>NUCLEOTIDE SEQUENCE</scope>
    <source>
        <strain evidence="1">P66-3</strain>
    </source>
</reference>
<dbReference type="Gene3D" id="3.40.50.11940">
    <property type="match status" value="2"/>
</dbReference>
<dbReference type="Proteomes" id="UP001181046">
    <property type="component" value="Unassembled WGS sequence"/>
</dbReference>
<dbReference type="NCBIfam" id="TIGR01866">
    <property type="entry name" value="cas_Csn2"/>
    <property type="match status" value="1"/>
</dbReference>
<evidence type="ECO:0000313" key="2">
    <source>
        <dbReference type="Proteomes" id="UP001181046"/>
    </source>
</evidence>
<dbReference type="InterPro" id="IPR038600">
    <property type="entry name" value="Csn2_sf"/>
</dbReference>
<keyword evidence="2" id="KW-1185">Reference proteome</keyword>
<dbReference type="InterPro" id="IPR010146">
    <property type="entry name" value="CRISPR-assoc_prot_Csn2-typ"/>
</dbReference>
<proteinExistence type="predicted"/>
<accession>A0ABU3F8F9</accession>
<dbReference type="Pfam" id="PF09711">
    <property type="entry name" value="Cas_Csn2"/>
    <property type="match status" value="1"/>
</dbReference>
<sequence>MLKINFDMLDQPIELNSATILTVEDTKIFALLTKYFYQYNDDSELRLFDDKQKSVKATELMVITDILGYDINSATTLKLIYADLEVQLNEKPEVKSMIDKLTATISELINYELLEHELDLECDEITIIELFKALGIKIETTSDSIFEKLVEIIQVFKNLTKKKLLVFINICSYLTREELVELNEYISLYNTTVLYLEPRKIMGIDQYILDEDYYLTFVTGD</sequence>
<name>A0ABU3F8F9_9ENTE</name>
<organism evidence="1 2">
    <name type="scientific">Enterococcus xiangfangensis</name>
    <dbReference type="NCBI Taxonomy" id="1296537"/>
    <lineage>
        <taxon>Bacteria</taxon>
        <taxon>Bacillati</taxon>
        <taxon>Bacillota</taxon>
        <taxon>Bacilli</taxon>
        <taxon>Lactobacillales</taxon>
        <taxon>Enterococcaceae</taxon>
        <taxon>Enterococcus</taxon>
    </lineage>
</organism>
<dbReference type="RefSeq" id="WP_311829563.1">
    <property type="nucleotide sequence ID" value="NZ_JARQAJ010000002.1"/>
</dbReference>
<dbReference type="EMBL" id="JARQAJ010000002">
    <property type="protein sequence ID" value="MDT2758955.1"/>
    <property type="molecule type" value="Genomic_DNA"/>
</dbReference>
<comment type="caution">
    <text evidence="1">The sequence shown here is derived from an EMBL/GenBank/DDBJ whole genome shotgun (WGS) entry which is preliminary data.</text>
</comment>